<dbReference type="Proteomes" id="UP000053711">
    <property type="component" value="Unassembled WGS sequence"/>
</dbReference>
<proteinExistence type="predicted"/>
<reference evidence="1 2" key="1">
    <citation type="journal article" date="2013" name="BMC Genomics">
        <title>Comparative genomics reveals distinct host-interacting traits of three major human-associated propionibacteria.</title>
        <authorList>
            <person name="Mak T.N."/>
            <person name="Schmid M."/>
            <person name="Brzuszkiewicz E."/>
            <person name="Zeng G."/>
            <person name="Meyer R."/>
            <person name="Sfanos K.S."/>
            <person name="Brinkmann V."/>
            <person name="Meyer T.F."/>
            <person name="Bruggemann H."/>
        </authorList>
    </citation>
    <scope>NUCLEOTIDE SEQUENCE [LARGE SCALE GENOMIC DNA]</scope>
    <source>
        <strain evidence="1 2">TM11</strain>
    </source>
</reference>
<accession>A0ACB4UP16</accession>
<sequence length="365" mass="39416">MTDHSRSSSFGGDDPTWSLGGAEDDVTATTQQASSWDPTAPTQPLGWDRDIPVSQPWGSGDDRSNASGHQRDGGYQVGEEYWDDAPTMILGQEPTMPDFSPAAHEAPPQMNARTSTASQAPITPRKRRRRWLPRFIAILVVLVVVAGFVIGDATARARTEQRIDQEVATQANIDPSQVSTSIGGWPFLAVMVTNTLTSLDITVPQATVTEGDKTLSLSNLSAHARDLRNVRDNDNATAGHVEMSGRIGYDELSRLAQSDVGFAEQGRVELHREMNVLGVDVPVVVSAQPGIDTQRQVVVFTDAHAKVANLSIPESLLDSVLDSMTQSAPLPELNGVDYTDLHADEGGLTIEMSGDNVRLADLRIR</sequence>
<dbReference type="EMBL" id="AOST01000040">
    <property type="protein sequence ID" value="ERF66771.1"/>
    <property type="molecule type" value="Genomic_DNA"/>
</dbReference>
<protein>
    <submittedName>
        <fullName evidence="1">Uncharacterized protein</fullName>
    </submittedName>
</protein>
<keyword evidence="2" id="KW-1185">Reference proteome</keyword>
<evidence type="ECO:0000313" key="1">
    <source>
        <dbReference type="EMBL" id="ERF66771.1"/>
    </source>
</evidence>
<gene>
    <name evidence="1" type="ORF">H640_04273</name>
</gene>
<comment type="caution">
    <text evidence="1">The sequence shown here is derived from an EMBL/GenBank/DDBJ whole genome shotgun (WGS) entry which is preliminary data.</text>
</comment>
<organism evidence="1 2">
    <name type="scientific">Cutibacterium granulosum TM11</name>
    <dbReference type="NCBI Taxonomy" id="1292373"/>
    <lineage>
        <taxon>Bacteria</taxon>
        <taxon>Bacillati</taxon>
        <taxon>Actinomycetota</taxon>
        <taxon>Actinomycetes</taxon>
        <taxon>Propionibacteriales</taxon>
        <taxon>Propionibacteriaceae</taxon>
        <taxon>Cutibacterium</taxon>
    </lineage>
</organism>
<name>A0ACB4UP16_9ACTN</name>
<evidence type="ECO:0000313" key="2">
    <source>
        <dbReference type="Proteomes" id="UP000053711"/>
    </source>
</evidence>